<keyword evidence="2" id="KW-1185">Reference proteome</keyword>
<proteinExistence type="predicted"/>
<evidence type="ECO:0000313" key="2">
    <source>
        <dbReference type="Proteomes" id="UP000726737"/>
    </source>
</evidence>
<protein>
    <submittedName>
        <fullName evidence="1">Uncharacterized protein</fullName>
    </submittedName>
</protein>
<dbReference type="Proteomes" id="UP000726737">
    <property type="component" value="Unassembled WGS sequence"/>
</dbReference>
<sequence length="384" mass="42989">ADQGLSPFNIGDNFQSTSLSKGQVHELYREFAKDRGISIDENVIEDIFVKTNGHAGLVNICGVAVDDSFRTLPDNQQVDMNHWATVENTLLTRMRDYGTFQRLIRDLMGESERQVAALAYYRSRFLGNPGEMDVLDLNDRNLSGYLAALGVLNPGSGSGNSFGIASPLMDSFVRQLVIPVAYPDSPNILPPKRSNDSLDMLEVIKSALLFFDKDLIAQASSLAYKEAHVFVDNLKEKHVPRESVYDSELTRILMNWLSSRNGYQVVGQYHIGSVYCDVVIRGGNKAPVPIELLVTETAKSVQGHIDKTIDYKNLISGASEGWVIHLTREDDYLQHPLWPTNSDLDAGISMIHIWHNKDFTDVRLSAKWKDLDGQTMTVENERVI</sequence>
<evidence type="ECO:0000313" key="1">
    <source>
        <dbReference type="EMBL" id="KAG0247028.1"/>
    </source>
</evidence>
<organism evidence="1 2">
    <name type="scientific">Mortierella polycephala</name>
    <dbReference type="NCBI Taxonomy" id="41804"/>
    <lineage>
        <taxon>Eukaryota</taxon>
        <taxon>Fungi</taxon>
        <taxon>Fungi incertae sedis</taxon>
        <taxon>Mucoromycota</taxon>
        <taxon>Mortierellomycotina</taxon>
        <taxon>Mortierellomycetes</taxon>
        <taxon>Mortierellales</taxon>
        <taxon>Mortierellaceae</taxon>
        <taxon>Mortierella</taxon>
    </lineage>
</organism>
<dbReference type="OrthoDB" id="2369467at2759"/>
<dbReference type="AlphaFoldDB" id="A0A9P6TUR5"/>
<accession>A0A9P6TUR5</accession>
<feature type="non-terminal residue" evidence="1">
    <location>
        <position position="384"/>
    </location>
</feature>
<name>A0A9P6TUR5_9FUNG</name>
<gene>
    <name evidence="1" type="ORF">BG011_002198</name>
</gene>
<reference evidence="1" key="1">
    <citation type="journal article" date="2020" name="Fungal Divers.">
        <title>Resolving the Mortierellaceae phylogeny through synthesis of multi-gene phylogenetics and phylogenomics.</title>
        <authorList>
            <person name="Vandepol N."/>
            <person name="Liber J."/>
            <person name="Desiro A."/>
            <person name="Na H."/>
            <person name="Kennedy M."/>
            <person name="Barry K."/>
            <person name="Grigoriev I.V."/>
            <person name="Miller A.N."/>
            <person name="O'Donnell K."/>
            <person name="Stajich J.E."/>
            <person name="Bonito G."/>
        </authorList>
    </citation>
    <scope>NUCLEOTIDE SEQUENCE</scope>
    <source>
        <strain evidence="1">KOD948</strain>
    </source>
</reference>
<dbReference type="EMBL" id="JAAAJA010001670">
    <property type="protein sequence ID" value="KAG0247028.1"/>
    <property type="molecule type" value="Genomic_DNA"/>
</dbReference>
<comment type="caution">
    <text evidence="1">The sequence shown here is derived from an EMBL/GenBank/DDBJ whole genome shotgun (WGS) entry which is preliminary data.</text>
</comment>